<comment type="caution">
    <text evidence="1">The sequence shown here is derived from an EMBL/GenBank/DDBJ whole genome shotgun (WGS) entry which is preliminary data.</text>
</comment>
<keyword evidence="2" id="KW-1185">Reference proteome</keyword>
<evidence type="ECO:0000313" key="1">
    <source>
        <dbReference type="EMBL" id="OPJ77895.1"/>
    </source>
</evidence>
<organism evidence="1 2">
    <name type="scientific">Patagioenas fasciata monilis</name>
    <dbReference type="NCBI Taxonomy" id="372326"/>
    <lineage>
        <taxon>Eukaryota</taxon>
        <taxon>Metazoa</taxon>
        <taxon>Chordata</taxon>
        <taxon>Craniata</taxon>
        <taxon>Vertebrata</taxon>
        <taxon>Euteleostomi</taxon>
        <taxon>Archelosauria</taxon>
        <taxon>Archosauria</taxon>
        <taxon>Dinosauria</taxon>
        <taxon>Saurischia</taxon>
        <taxon>Theropoda</taxon>
        <taxon>Coelurosauria</taxon>
        <taxon>Aves</taxon>
        <taxon>Neognathae</taxon>
        <taxon>Neoaves</taxon>
        <taxon>Columbimorphae</taxon>
        <taxon>Columbiformes</taxon>
        <taxon>Columbidae</taxon>
        <taxon>Patagioenas</taxon>
    </lineage>
</organism>
<name>A0A1V4K0K4_PATFA</name>
<reference evidence="1 2" key="1">
    <citation type="submission" date="2016-02" db="EMBL/GenBank/DDBJ databases">
        <title>Band-tailed pigeon sequencing and assembly.</title>
        <authorList>
            <person name="Soares A.E."/>
            <person name="Novak B.J."/>
            <person name="Rice E.S."/>
            <person name="O'Connell B."/>
            <person name="Chang D."/>
            <person name="Weber S."/>
            <person name="Shapiro B."/>
        </authorList>
    </citation>
    <scope>NUCLEOTIDE SEQUENCE [LARGE SCALE GENOMIC DNA]</scope>
    <source>
        <strain evidence="1">BTP2013</strain>
        <tissue evidence="1">Blood</tissue>
    </source>
</reference>
<dbReference type="EMBL" id="LSYS01005191">
    <property type="protein sequence ID" value="OPJ77895.1"/>
    <property type="molecule type" value="Genomic_DNA"/>
</dbReference>
<proteinExistence type="predicted"/>
<gene>
    <name evidence="1" type="ORF">AV530_014923</name>
</gene>
<dbReference type="Proteomes" id="UP000190648">
    <property type="component" value="Unassembled WGS sequence"/>
</dbReference>
<accession>A0A1V4K0K4</accession>
<evidence type="ECO:0000313" key="2">
    <source>
        <dbReference type="Proteomes" id="UP000190648"/>
    </source>
</evidence>
<dbReference type="AlphaFoldDB" id="A0A1V4K0K4"/>
<protein>
    <submittedName>
        <fullName evidence="1">Uncharacterized protein</fullName>
    </submittedName>
</protein>
<sequence length="70" mass="7773">MVLNSSPLFQILGLQDEAPALLEEPEEHFQPEAELTRIELCCPTINKLPEFCLGYQAVTDTKVSIRSAAL</sequence>